<organism evidence="1 2">
    <name type="scientific">Trichlorobacter thiogenes</name>
    <dbReference type="NCBI Taxonomy" id="115783"/>
    <lineage>
        <taxon>Bacteria</taxon>
        <taxon>Pseudomonadati</taxon>
        <taxon>Thermodesulfobacteriota</taxon>
        <taxon>Desulfuromonadia</taxon>
        <taxon>Geobacterales</taxon>
        <taxon>Geobacteraceae</taxon>
        <taxon>Trichlorobacter</taxon>
    </lineage>
</organism>
<dbReference type="AlphaFoldDB" id="A0A1T4KI71"/>
<dbReference type="InterPro" id="IPR003748">
    <property type="entry name" value="DUF169"/>
</dbReference>
<evidence type="ECO:0000313" key="1">
    <source>
        <dbReference type="EMBL" id="SJZ42138.1"/>
    </source>
</evidence>
<dbReference type="EMBL" id="FUWR01000001">
    <property type="protein sequence ID" value="SJZ42138.1"/>
    <property type="molecule type" value="Genomic_DNA"/>
</dbReference>
<proteinExistence type="predicted"/>
<dbReference type="Proteomes" id="UP000190102">
    <property type="component" value="Unassembled WGS sequence"/>
</dbReference>
<dbReference type="Pfam" id="PF02596">
    <property type="entry name" value="DUF169"/>
    <property type="match status" value="1"/>
</dbReference>
<dbReference type="OrthoDB" id="9777728at2"/>
<evidence type="ECO:0000313" key="2">
    <source>
        <dbReference type="Proteomes" id="UP000190102"/>
    </source>
</evidence>
<dbReference type="PANTHER" id="PTHR37954:SF3">
    <property type="entry name" value="DUF169 DOMAIN-CONTAINING PROTEIN"/>
    <property type="match status" value="1"/>
</dbReference>
<gene>
    <name evidence="1" type="ORF">SAMN02745119_00570</name>
</gene>
<name>A0A1T4KI71_9BACT</name>
<accession>A0A1T4KI71</accession>
<protein>
    <submittedName>
        <fullName evidence="1">Uncharacterized conserved protein, DUF169 family</fullName>
    </submittedName>
</protein>
<dbReference type="PANTHER" id="PTHR37954">
    <property type="entry name" value="BLL4979 PROTEIN"/>
    <property type="match status" value="1"/>
</dbReference>
<keyword evidence="2" id="KW-1185">Reference proteome</keyword>
<dbReference type="RefSeq" id="WP_078788855.1">
    <property type="nucleotide sequence ID" value="NZ_FUWR01000001.1"/>
</dbReference>
<dbReference type="STRING" id="115783.SAMN02745119_00570"/>
<reference evidence="2" key="1">
    <citation type="submission" date="2017-02" db="EMBL/GenBank/DDBJ databases">
        <authorList>
            <person name="Varghese N."/>
            <person name="Submissions S."/>
        </authorList>
    </citation>
    <scope>NUCLEOTIDE SEQUENCE [LARGE SCALE GENOMIC DNA]</scope>
    <source>
        <strain evidence="2">ATCC BAA-34</strain>
    </source>
</reference>
<sequence length="254" mass="27376">MEQLEHFLAVVKETVNSVTQPVGVTIVRDLALIAGKKIRVKGQRLTVCQQIAYSRMYGWSTWTDKNSAHCVLGAGCVGLITPPQRVLDGSVNNGIYQKDQAAAAAMQQAMPRLAPDVQGLLTYPLARPVEGMVPDLVVLYVNSAQAMRFVQAFLFHKGGEFTMKSSGDAGVCSRAVAQVALTGEPTVEIPCLGDRRFGMTQDHELCIGIPFAWLGRTAEGLAATHKAGIRYPVPFQIPSGCDLPPDYITAEGDC</sequence>